<dbReference type="Proteomes" id="UP000011014">
    <property type="component" value="Unassembled WGS sequence"/>
</dbReference>
<dbReference type="OrthoDB" id="10556679at2759"/>
<feature type="coiled-coil region" evidence="1">
    <location>
        <begin position="13"/>
        <end position="47"/>
    </location>
</feature>
<sequence>MPSFKNTIQRLKYRLYLRKVAAKERALEKLRQEVENEEIRERKRRERLVQIGSNARAFSNRRSYSPTNQSI</sequence>
<reference evidence="2" key="1">
    <citation type="journal article" date="2010" name="Science">
        <title>Plasticity of animal genome architecture unmasked by rapid evolution of a pelagic tunicate.</title>
        <authorList>
            <person name="Denoeud F."/>
            <person name="Henriet S."/>
            <person name="Mungpakdee S."/>
            <person name="Aury J.M."/>
            <person name="Da Silva C."/>
            <person name="Brinkmann H."/>
            <person name="Mikhaleva J."/>
            <person name="Olsen L.C."/>
            <person name="Jubin C."/>
            <person name="Canestro C."/>
            <person name="Bouquet J.M."/>
            <person name="Danks G."/>
            <person name="Poulain J."/>
            <person name="Campsteijn C."/>
            <person name="Adamski M."/>
            <person name="Cross I."/>
            <person name="Yadetie F."/>
            <person name="Muffato M."/>
            <person name="Louis A."/>
            <person name="Butcher S."/>
            <person name="Tsagkogeorga G."/>
            <person name="Konrad A."/>
            <person name="Singh S."/>
            <person name="Jensen M.F."/>
            <person name="Cong E.H."/>
            <person name="Eikeseth-Otteraa H."/>
            <person name="Noel B."/>
            <person name="Anthouard V."/>
            <person name="Porcel B.M."/>
            <person name="Kachouri-Lafond R."/>
            <person name="Nishino A."/>
            <person name="Ugolini M."/>
            <person name="Chourrout P."/>
            <person name="Nishida H."/>
            <person name="Aasland R."/>
            <person name="Huzurbazar S."/>
            <person name="Westhof E."/>
            <person name="Delsuc F."/>
            <person name="Lehrach H."/>
            <person name="Reinhardt R."/>
            <person name="Weissenbach J."/>
            <person name="Roy S.W."/>
            <person name="Artiguenave F."/>
            <person name="Postlethwait J.H."/>
            <person name="Manak J.R."/>
            <person name="Thompson E.M."/>
            <person name="Jaillon O."/>
            <person name="Du Pasquier L."/>
            <person name="Boudinot P."/>
            <person name="Liberles D.A."/>
            <person name="Volff J.N."/>
            <person name="Philippe H."/>
            <person name="Lenhard B."/>
            <person name="Roest Crollius H."/>
            <person name="Wincker P."/>
            <person name="Chourrout D."/>
        </authorList>
    </citation>
    <scope>NUCLEOTIDE SEQUENCE [LARGE SCALE GENOMIC DNA]</scope>
</reference>
<protein>
    <submittedName>
        <fullName evidence="2">Uncharacterized protein</fullName>
    </submittedName>
</protein>
<dbReference type="AlphaFoldDB" id="E4WQP6"/>
<evidence type="ECO:0000313" key="2">
    <source>
        <dbReference type="EMBL" id="CBY20937.1"/>
    </source>
</evidence>
<organism evidence="2">
    <name type="scientific">Oikopleura dioica</name>
    <name type="common">Tunicate</name>
    <dbReference type="NCBI Taxonomy" id="34765"/>
    <lineage>
        <taxon>Eukaryota</taxon>
        <taxon>Metazoa</taxon>
        <taxon>Chordata</taxon>
        <taxon>Tunicata</taxon>
        <taxon>Appendicularia</taxon>
        <taxon>Copelata</taxon>
        <taxon>Oikopleuridae</taxon>
        <taxon>Oikopleura</taxon>
    </lineage>
</organism>
<dbReference type="EMBL" id="FN653015">
    <property type="protein sequence ID" value="CBY20937.1"/>
    <property type="molecule type" value="Genomic_DNA"/>
</dbReference>
<gene>
    <name evidence="2" type="ORF">GSOID_T00000946001</name>
    <name evidence="3" type="ORF">GSOID_T00031814001</name>
</gene>
<dbReference type="EMBL" id="FN654355">
    <property type="protein sequence ID" value="CBY32477.1"/>
    <property type="molecule type" value="Genomic_DNA"/>
</dbReference>
<evidence type="ECO:0000313" key="4">
    <source>
        <dbReference type="Proteomes" id="UP000001307"/>
    </source>
</evidence>
<evidence type="ECO:0000313" key="3">
    <source>
        <dbReference type="EMBL" id="CBY32477.1"/>
    </source>
</evidence>
<proteinExistence type="predicted"/>
<dbReference type="InParanoid" id="E4WQP6"/>
<dbReference type="Proteomes" id="UP000001307">
    <property type="component" value="Unassembled WGS sequence"/>
</dbReference>
<name>E4WQP6_OIKDI</name>
<keyword evidence="4" id="KW-1185">Reference proteome</keyword>
<accession>E4WQP6</accession>
<evidence type="ECO:0000256" key="1">
    <source>
        <dbReference type="SAM" id="Coils"/>
    </source>
</evidence>
<keyword evidence="1" id="KW-0175">Coiled coil</keyword>